<proteinExistence type="predicted"/>
<dbReference type="EMBL" id="FNQY01000001">
    <property type="protein sequence ID" value="SDZ75274.1"/>
    <property type="molecule type" value="Genomic_DNA"/>
</dbReference>
<dbReference type="OrthoDB" id="674177at2"/>
<organism evidence="3 4">
    <name type="scientific">Arachidicoccus rhizosphaerae</name>
    <dbReference type="NCBI Taxonomy" id="551991"/>
    <lineage>
        <taxon>Bacteria</taxon>
        <taxon>Pseudomonadati</taxon>
        <taxon>Bacteroidota</taxon>
        <taxon>Chitinophagia</taxon>
        <taxon>Chitinophagales</taxon>
        <taxon>Chitinophagaceae</taxon>
        <taxon>Arachidicoccus</taxon>
    </lineage>
</organism>
<dbReference type="RefSeq" id="WP_091392299.1">
    <property type="nucleotide sequence ID" value="NZ_FNQY01000001.1"/>
</dbReference>
<reference evidence="3 4" key="1">
    <citation type="submission" date="2016-10" db="EMBL/GenBank/DDBJ databases">
        <authorList>
            <person name="de Groot N.N."/>
        </authorList>
    </citation>
    <scope>NUCLEOTIDE SEQUENCE [LARGE SCALE GENOMIC DNA]</scope>
    <source>
        <strain evidence="3 4">Vu-144</strain>
    </source>
</reference>
<evidence type="ECO:0000256" key="1">
    <source>
        <dbReference type="SAM" id="MobiDB-lite"/>
    </source>
</evidence>
<dbReference type="Proteomes" id="UP000199041">
    <property type="component" value="Unassembled WGS sequence"/>
</dbReference>
<evidence type="ECO:0000313" key="3">
    <source>
        <dbReference type="EMBL" id="SDZ75274.1"/>
    </source>
</evidence>
<feature type="chain" id="PRO_5011598633" evidence="2">
    <location>
        <begin position="21"/>
        <end position="149"/>
    </location>
</feature>
<dbReference type="GO" id="GO:0042597">
    <property type="term" value="C:periplasmic space"/>
    <property type="evidence" value="ECO:0007669"/>
    <property type="project" value="InterPro"/>
</dbReference>
<feature type="compositionally biased region" description="Basic and acidic residues" evidence="1">
    <location>
        <begin position="113"/>
        <end position="126"/>
    </location>
</feature>
<evidence type="ECO:0000313" key="4">
    <source>
        <dbReference type="Proteomes" id="UP000199041"/>
    </source>
</evidence>
<dbReference type="AlphaFoldDB" id="A0A1H3VLZ6"/>
<gene>
    <name evidence="3" type="ORF">SAMN05192529_101232</name>
</gene>
<feature type="region of interest" description="Disordered" evidence="1">
    <location>
        <begin position="21"/>
        <end position="49"/>
    </location>
</feature>
<keyword evidence="2" id="KW-0732">Signal</keyword>
<accession>A0A1H3VLZ6</accession>
<protein>
    <submittedName>
        <fullName evidence="3">Protein refolding chaperone Spy/CpxP family</fullName>
    </submittedName>
</protein>
<name>A0A1H3VLZ6_9BACT</name>
<feature type="region of interest" description="Disordered" evidence="1">
    <location>
        <begin position="111"/>
        <end position="149"/>
    </location>
</feature>
<keyword evidence="4" id="KW-1185">Reference proteome</keyword>
<dbReference type="STRING" id="551991.SAMN05192529_101232"/>
<sequence length="149" mass="16800">MKKILLFACGLFLFGMASNAQSTDTASHGNRPRMERRGPGGRGPMMMGPNKELAKKLNLTDDQQTKLKAINEDFRKQADGIKGNTSLTDDQKKEAFRDLFKKNREAQNAVYTDEQKEIIKKDMQERRAHRGDRKGGRPGGDNQQTESQS</sequence>
<feature type="signal peptide" evidence="2">
    <location>
        <begin position="1"/>
        <end position="20"/>
    </location>
</feature>
<dbReference type="Gene3D" id="1.20.120.1490">
    <property type="match status" value="1"/>
</dbReference>
<evidence type="ECO:0000256" key="2">
    <source>
        <dbReference type="SAM" id="SignalP"/>
    </source>
</evidence>